<comment type="similarity">
    <text evidence="6 15">In the C-terminal section; belongs to the PRA-PH family.</text>
</comment>
<comment type="caution">
    <text evidence="17">The sequence shown here is derived from an EMBL/GenBank/DDBJ whole genome shotgun (WGS) entry which is preliminary data.</text>
</comment>
<evidence type="ECO:0000313" key="18">
    <source>
        <dbReference type="Proteomes" id="UP001597469"/>
    </source>
</evidence>
<keyword evidence="11 15" id="KW-0378">Hydrolase</keyword>
<evidence type="ECO:0000256" key="14">
    <source>
        <dbReference type="ARBA" id="ARBA00023268"/>
    </source>
</evidence>
<feature type="domain" description="Phosphoribosyl-AMP cyclohydrolase" evidence="16">
    <location>
        <begin position="33"/>
        <end position="106"/>
    </location>
</feature>
<dbReference type="NCBIfam" id="TIGR03188">
    <property type="entry name" value="histidine_hisI"/>
    <property type="match status" value="1"/>
</dbReference>
<comment type="similarity">
    <text evidence="7 15">In the N-terminal section; belongs to the PRA-CH family.</text>
</comment>
<accession>A0ABW5MEM0</accession>
<evidence type="ECO:0000256" key="15">
    <source>
        <dbReference type="HAMAP-Rule" id="MF_01019"/>
    </source>
</evidence>
<dbReference type="InterPro" id="IPR008179">
    <property type="entry name" value="HisE"/>
</dbReference>
<evidence type="ECO:0000256" key="9">
    <source>
        <dbReference type="ARBA" id="ARBA00022605"/>
    </source>
</evidence>
<feature type="region of interest" description="Phosphoribosyl-AMP cyclohydrolase" evidence="15">
    <location>
        <begin position="1"/>
        <end position="115"/>
    </location>
</feature>
<comment type="catalytic activity">
    <reaction evidence="2 15">
        <text>1-(5-phospho-beta-D-ribosyl)-ATP + H2O = 1-(5-phospho-beta-D-ribosyl)-5'-AMP + diphosphate + H(+)</text>
        <dbReference type="Rhea" id="RHEA:22828"/>
        <dbReference type="ChEBI" id="CHEBI:15377"/>
        <dbReference type="ChEBI" id="CHEBI:15378"/>
        <dbReference type="ChEBI" id="CHEBI:33019"/>
        <dbReference type="ChEBI" id="CHEBI:59457"/>
        <dbReference type="ChEBI" id="CHEBI:73183"/>
        <dbReference type="EC" id="3.6.1.31"/>
    </reaction>
</comment>
<keyword evidence="12 15" id="KW-0067">ATP-binding</keyword>
<dbReference type="Gene3D" id="3.10.20.810">
    <property type="entry name" value="Phosphoribosyl-AMP cyclohydrolase"/>
    <property type="match status" value="1"/>
</dbReference>
<keyword evidence="9 15" id="KW-0028">Amino-acid biosynthesis</keyword>
<dbReference type="SUPFAM" id="SSF141734">
    <property type="entry name" value="HisI-like"/>
    <property type="match status" value="1"/>
</dbReference>
<keyword evidence="18" id="KW-1185">Reference proteome</keyword>
<evidence type="ECO:0000256" key="5">
    <source>
        <dbReference type="ARBA" id="ARBA00005204"/>
    </source>
</evidence>
<proteinExistence type="inferred from homology"/>
<dbReference type="EC" id="3.6.1.31" evidence="15"/>
<keyword evidence="13 15" id="KW-0368">Histidine biosynthesis</keyword>
<evidence type="ECO:0000256" key="6">
    <source>
        <dbReference type="ARBA" id="ARBA00007731"/>
    </source>
</evidence>
<protein>
    <recommendedName>
        <fullName evidence="15">Histidine biosynthesis bifunctional protein HisIE</fullName>
    </recommendedName>
    <domain>
        <recommendedName>
            <fullName evidence="15">Phosphoribosyl-AMP cyclohydrolase</fullName>
            <shortName evidence="15">PRA-CH</shortName>
            <ecNumber evidence="15">3.5.4.19</ecNumber>
        </recommendedName>
    </domain>
    <domain>
        <recommendedName>
            <fullName evidence="15">Phosphoribosyl-ATP pyrophosphatase</fullName>
            <shortName evidence="15">PRA-PH</shortName>
            <ecNumber evidence="15">3.6.1.31</ecNumber>
        </recommendedName>
    </domain>
</protein>
<evidence type="ECO:0000256" key="7">
    <source>
        <dbReference type="ARBA" id="ARBA00008299"/>
    </source>
</evidence>
<dbReference type="HAMAP" id="MF_01020">
    <property type="entry name" value="HisE"/>
    <property type="match status" value="1"/>
</dbReference>
<organism evidence="17 18">
    <name type="scientific">Spirosoma soli</name>
    <dbReference type="NCBI Taxonomy" id="1770529"/>
    <lineage>
        <taxon>Bacteria</taxon>
        <taxon>Pseudomonadati</taxon>
        <taxon>Bacteroidota</taxon>
        <taxon>Cytophagia</taxon>
        <taxon>Cytophagales</taxon>
        <taxon>Cytophagaceae</taxon>
        <taxon>Spirosoma</taxon>
    </lineage>
</organism>
<dbReference type="GO" id="GO:0004635">
    <property type="term" value="F:phosphoribosyl-AMP cyclohydrolase activity"/>
    <property type="evidence" value="ECO:0007669"/>
    <property type="project" value="UniProtKB-EC"/>
</dbReference>
<evidence type="ECO:0000256" key="2">
    <source>
        <dbReference type="ARBA" id="ARBA00001460"/>
    </source>
</evidence>
<evidence type="ECO:0000313" key="17">
    <source>
        <dbReference type="EMBL" id="MFD2573997.1"/>
    </source>
</evidence>
<evidence type="ECO:0000256" key="8">
    <source>
        <dbReference type="ARBA" id="ARBA00022490"/>
    </source>
</evidence>
<dbReference type="NCBIfam" id="NF002747">
    <property type="entry name" value="PRK02759.1"/>
    <property type="match status" value="1"/>
</dbReference>
<dbReference type="InterPro" id="IPR002496">
    <property type="entry name" value="PRib_AMP_CycHydrolase_dom"/>
</dbReference>
<dbReference type="EC" id="3.5.4.19" evidence="15"/>
<evidence type="ECO:0000256" key="10">
    <source>
        <dbReference type="ARBA" id="ARBA00022741"/>
    </source>
</evidence>
<dbReference type="SUPFAM" id="SSF101386">
    <property type="entry name" value="all-alpha NTP pyrophosphatases"/>
    <property type="match status" value="1"/>
</dbReference>
<gene>
    <name evidence="15 17" type="primary">hisIE</name>
    <name evidence="15" type="synonym">hisI</name>
    <name evidence="17" type="ORF">ACFSUS_25395</name>
</gene>
<dbReference type="PANTHER" id="PTHR42945">
    <property type="entry name" value="HISTIDINE BIOSYNTHESIS BIFUNCTIONAL PROTEIN"/>
    <property type="match status" value="1"/>
</dbReference>
<keyword evidence="10 15" id="KW-0547">Nucleotide-binding</keyword>
<comment type="catalytic activity">
    <reaction evidence="1 15">
        <text>1-(5-phospho-beta-D-ribosyl)-5'-AMP + H2O = 1-(5-phospho-beta-D-ribosyl)-5-[(5-phospho-beta-D-ribosylamino)methylideneamino]imidazole-4-carboxamide</text>
        <dbReference type="Rhea" id="RHEA:20049"/>
        <dbReference type="ChEBI" id="CHEBI:15377"/>
        <dbReference type="ChEBI" id="CHEBI:58435"/>
        <dbReference type="ChEBI" id="CHEBI:59457"/>
        <dbReference type="EC" id="3.5.4.19"/>
    </reaction>
</comment>
<dbReference type="PANTHER" id="PTHR42945:SF9">
    <property type="entry name" value="HISTIDINE BIOSYNTHESIS BIFUNCTIONAL PROTEIN HISIE"/>
    <property type="match status" value="1"/>
</dbReference>
<dbReference type="Pfam" id="PF01502">
    <property type="entry name" value="PRA-CH"/>
    <property type="match status" value="1"/>
</dbReference>
<dbReference type="Proteomes" id="UP001597469">
    <property type="component" value="Unassembled WGS sequence"/>
</dbReference>
<evidence type="ECO:0000256" key="13">
    <source>
        <dbReference type="ARBA" id="ARBA00023102"/>
    </source>
</evidence>
<dbReference type="InterPro" id="IPR038019">
    <property type="entry name" value="PRib_AMP_CycHydrolase_sf"/>
</dbReference>
<keyword evidence="14 15" id="KW-0511">Multifunctional enzyme</keyword>
<comment type="pathway">
    <text evidence="4 15">Amino-acid biosynthesis; L-histidine biosynthesis; L-histidine from 5-phospho-alpha-D-ribose 1-diphosphate: step 3/9.</text>
</comment>
<dbReference type="Pfam" id="PF01503">
    <property type="entry name" value="PRA-PH"/>
    <property type="match status" value="1"/>
</dbReference>
<dbReference type="InterPro" id="IPR023019">
    <property type="entry name" value="His_synth_HisIE"/>
</dbReference>
<dbReference type="Gene3D" id="1.10.287.1080">
    <property type="entry name" value="MazG-like"/>
    <property type="match status" value="1"/>
</dbReference>
<evidence type="ECO:0000259" key="16">
    <source>
        <dbReference type="Pfam" id="PF01502"/>
    </source>
</evidence>
<dbReference type="CDD" id="cd11534">
    <property type="entry name" value="NTP-PPase_HisIE_like"/>
    <property type="match status" value="1"/>
</dbReference>
<dbReference type="RefSeq" id="WP_381527233.1">
    <property type="nucleotide sequence ID" value="NZ_JBHULN010000023.1"/>
</dbReference>
<comment type="pathway">
    <text evidence="5 15">Amino-acid biosynthesis; L-histidine biosynthesis; L-histidine from 5-phospho-alpha-D-ribose 1-diphosphate: step 2/9.</text>
</comment>
<dbReference type="EMBL" id="JBHULN010000023">
    <property type="protein sequence ID" value="MFD2573997.1"/>
    <property type="molecule type" value="Genomic_DNA"/>
</dbReference>
<feature type="region of interest" description="Phosphoribosyl-ATP pyrophosphohydrolase" evidence="15">
    <location>
        <begin position="116"/>
        <end position="206"/>
    </location>
</feature>
<dbReference type="GO" id="GO:0004636">
    <property type="term" value="F:phosphoribosyl-ATP diphosphatase activity"/>
    <property type="evidence" value="ECO:0007669"/>
    <property type="project" value="UniProtKB-EC"/>
</dbReference>
<dbReference type="HAMAP" id="MF_01019">
    <property type="entry name" value="HisIE"/>
    <property type="match status" value="1"/>
</dbReference>
<evidence type="ECO:0000256" key="3">
    <source>
        <dbReference type="ARBA" id="ARBA00004496"/>
    </source>
</evidence>
<sequence length="206" mass="23108">MNSETFVTLNFHKSPDGLVPAVIQDAETGKVLMVGYMNQEAYDKTVAENIVTFFSRSKQRLWTKGETSNNFLHVKEILVDCDGDTLLIKTNPAGPTCHTGADTCFNETNQGRGQFLNYLQAIIHDRKVNPSEKSYTTTLFNRGVNKIAQKVGEEAVELVIEAKDDNDDLFKGEAADLLFHFLVLLEQKNMALDDIIAVLQSRHQKQ</sequence>
<dbReference type="NCBIfam" id="NF000768">
    <property type="entry name" value="PRK00051.1"/>
    <property type="match status" value="1"/>
</dbReference>
<evidence type="ECO:0000256" key="1">
    <source>
        <dbReference type="ARBA" id="ARBA00000024"/>
    </source>
</evidence>
<dbReference type="InterPro" id="IPR021130">
    <property type="entry name" value="PRib-ATP_PPHydrolase-like"/>
</dbReference>
<name>A0ABW5MEM0_9BACT</name>
<evidence type="ECO:0000256" key="11">
    <source>
        <dbReference type="ARBA" id="ARBA00022801"/>
    </source>
</evidence>
<comment type="subcellular location">
    <subcellularLocation>
        <location evidence="3 15">Cytoplasm</location>
    </subcellularLocation>
</comment>
<reference evidence="18" key="1">
    <citation type="journal article" date="2019" name="Int. J. Syst. Evol. Microbiol.">
        <title>The Global Catalogue of Microorganisms (GCM) 10K type strain sequencing project: providing services to taxonomists for standard genome sequencing and annotation.</title>
        <authorList>
            <consortium name="The Broad Institute Genomics Platform"/>
            <consortium name="The Broad Institute Genome Sequencing Center for Infectious Disease"/>
            <person name="Wu L."/>
            <person name="Ma J."/>
        </authorList>
    </citation>
    <scope>NUCLEOTIDE SEQUENCE [LARGE SCALE GENOMIC DNA]</scope>
    <source>
        <strain evidence="18">KCTC 42805</strain>
    </source>
</reference>
<evidence type="ECO:0000256" key="4">
    <source>
        <dbReference type="ARBA" id="ARBA00005169"/>
    </source>
</evidence>
<keyword evidence="8 15" id="KW-0963">Cytoplasm</keyword>
<evidence type="ECO:0000256" key="12">
    <source>
        <dbReference type="ARBA" id="ARBA00022840"/>
    </source>
</evidence>